<name>A0ABT8NWV5_9BURK</name>
<dbReference type="EMBL" id="JAUJQL010000012">
    <property type="protein sequence ID" value="MDN7525832.1"/>
    <property type="molecule type" value="Genomic_DNA"/>
</dbReference>
<keyword evidence="3" id="KW-1185">Reference proteome</keyword>
<protein>
    <submittedName>
        <fullName evidence="2">Uncharacterized protein</fullName>
    </submittedName>
</protein>
<comment type="caution">
    <text evidence="2">The sequence shown here is derived from an EMBL/GenBank/DDBJ whole genome shotgun (WGS) entry which is preliminary data.</text>
</comment>
<sequence>MKKLDDFRPGNSGIREATPRISTRPATNGACARRRGIARERFDGNIGSIAFGEANDADASRHDWPD</sequence>
<reference evidence="2" key="1">
    <citation type="submission" date="2023-07" db="EMBL/GenBank/DDBJ databases">
        <title>A collection of bacterial strains from the Burkholderia cepacia Research Laboratory and Repository.</title>
        <authorList>
            <person name="Lipuma J."/>
            <person name="Spilker T."/>
            <person name="Caverly L."/>
        </authorList>
    </citation>
    <scope>NUCLEOTIDE SEQUENCE</scope>
    <source>
        <strain evidence="2">AU45194</strain>
    </source>
</reference>
<evidence type="ECO:0000313" key="2">
    <source>
        <dbReference type="EMBL" id="MDN7525832.1"/>
    </source>
</evidence>
<feature type="region of interest" description="Disordered" evidence="1">
    <location>
        <begin position="1"/>
        <end position="33"/>
    </location>
</feature>
<dbReference type="Proteomes" id="UP001172217">
    <property type="component" value="Unassembled WGS sequence"/>
</dbReference>
<evidence type="ECO:0000313" key="3">
    <source>
        <dbReference type="Proteomes" id="UP001172217"/>
    </source>
</evidence>
<proteinExistence type="predicted"/>
<gene>
    <name evidence="2" type="ORF">QZM70_23050</name>
</gene>
<organism evidence="2 3">
    <name type="scientific">Burkholderia orbicola</name>
    <dbReference type="NCBI Taxonomy" id="2978683"/>
    <lineage>
        <taxon>Bacteria</taxon>
        <taxon>Pseudomonadati</taxon>
        <taxon>Pseudomonadota</taxon>
        <taxon>Betaproteobacteria</taxon>
        <taxon>Burkholderiales</taxon>
        <taxon>Burkholderiaceae</taxon>
        <taxon>Burkholderia</taxon>
        <taxon>Burkholderia cepacia complex</taxon>
    </lineage>
</organism>
<accession>A0ABT8NWV5</accession>
<evidence type="ECO:0000256" key="1">
    <source>
        <dbReference type="SAM" id="MobiDB-lite"/>
    </source>
</evidence>
<dbReference type="RefSeq" id="WP_125381368.1">
    <property type="nucleotide sequence ID" value="NZ_JAUJQL010000012.1"/>
</dbReference>